<reference evidence="1" key="1">
    <citation type="journal article" date="2014" name="Int. J. Syst. Evol. Microbiol.">
        <title>Complete genome sequence of Corynebacterium casei LMG S-19264T (=DSM 44701T), isolated from a smear-ripened cheese.</title>
        <authorList>
            <consortium name="US DOE Joint Genome Institute (JGI-PGF)"/>
            <person name="Walter F."/>
            <person name="Albersmeier A."/>
            <person name="Kalinowski J."/>
            <person name="Ruckert C."/>
        </authorList>
    </citation>
    <scope>NUCLEOTIDE SEQUENCE</scope>
    <source>
        <strain evidence="1">CGMCC 1.15290</strain>
    </source>
</reference>
<organism evidence="1 2">
    <name type="scientific">Filimonas zeae</name>
    <dbReference type="NCBI Taxonomy" id="1737353"/>
    <lineage>
        <taxon>Bacteria</taxon>
        <taxon>Pseudomonadati</taxon>
        <taxon>Bacteroidota</taxon>
        <taxon>Chitinophagia</taxon>
        <taxon>Chitinophagales</taxon>
        <taxon>Chitinophagaceae</taxon>
        <taxon>Filimonas</taxon>
    </lineage>
</organism>
<protein>
    <submittedName>
        <fullName evidence="1">Uncharacterized protein</fullName>
    </submittedName>
</protein>
<gene>
    <name evidence="1" type="ORF">GCM10011379_19410</name>
</gene>
<reference evidence="1" key="2">
    <citation type="submission" date="2020-09" db="EMBL/GenBank/DDBJ databases">
        <authorList>
            <person name="Sun Q."/>
            <person name="Zhou Y."/>
        </authorList>
    </citation>
    <scope>NUCLEOTIDE SEQUENCE</scope>
    <source>
        <strain evidence="1">CGMCC 1.15290</strain>
    </source>
</reference>
<name>A0A917MWZ8_9BACT</name>
<evidence type="ECO:0000313" key="2">
    <source>
        <dbReference type="Proteomes" id="UP000627292"/>
    </source>
</evidence>
<dbReference type="RefSeq" id="WP_188951836.1">
    <property type="nucleotide sequence ID" value="NZ_BMIB01000002.1"/>
</dbReference>
<dbReference type="AlphaFoldDB" id="A0A917MWZ8"/>
<dbReference type="EMBL" id="BMIB01000002">
    <property type="protein sequence ID" value="GGH65840.1"/>
    <property type="molecule type" value="Genomic_DNA"/>
</dbReference>
<sequence length="226" mass="25525">MKLIALVIDVVSGIEQRLIKHAHCKQRGSIRKLCLYLFACILSLGCSFNKKSDGDSANKPVSLVKDSVQARDVAIAAFDEYASQSKDSVVKYGLRNLNDSCTKYIYGINGRDVVDTLSGIVVAQCSIKMVGFSLNNKKCKFEYAIFVHDSVPEVFTWAKQPLIHAFECDMITQKINKAFLGQHFSFTYKKDLDKWYKQSLEESRKTDFFKTASLHPEFIRLVGIGE</sequence>
<comment type="caution">
    <text evidence="1">The sequence shown here is derived from an EMBL/GenBank/DDBJ whole genome shotgun (WGS) entry which is preliminary data.</text>
</comment>
<accession>A0A917MWZ8</accession>
<evidence type="ECO:0000313" key="1">
    <source>
        <dbReference type="EMBL" id="GGH65840.1"/>
    </source>
</evidence>
<keyword evidence="2" id="KW-1185">Reference proteome</keyword>
<dbReference type="Proteomes" id="UP000627292">
    <property type="component" value="Unassembled WGS sequence"/>
</dbReference>
<proteinExistence type="predicted"/>